<keyword evidence="1" id="KW-0812">Transmembrane</keyword>
<accession>A0A1U9ZXL6</accession>
<evidence type="ECO:0000313" key="2">
    <source>
        <dbReference type="EMBL" id="AQZ62688.1"/>
    </source>
</evidence>
<dbReference type="AlphaFoldDB" id="A0A1U9ZXL6"/>
<protein>
    <submittedName>
        <fullName evidence="2">Uncharacterized protein</fullName>
    </submittedName>
</protein>
<sequence>MGGMASSPRSATATASAGWIFLTVVSLGGYALLAWSLWRLEWLTTGLTAAGVAALALPVAGALLGRAITTGRPHPGRAAAAWAGAAAGAACLLLGSLAALWSAMVGSL</sequence>
<dbReference type="STRING" id="1909395.BKM31_15550"/>
<dbReference type="Proteomes" id="UP000190797">
    <property type="component" value="Chromosome"/>
</dbReference>
<evidence type="ECO:0000313" key="3">
    <source>
        <dbReference type="Proteomes" id="UP000190797"/>
    </source>
</evidence>
<keyword evidence="1" id="KW-0472">Membrane</keyword>
<dbReference type="EMBL" id="CP017717">
    <property type="protein sequence ID" value="AQZ62688.1"/>
    <property type="molecule type" value="Genomic_DNA"/>
</dbReference>
<gene>
    <name evidence="2" type="ORF">BKM31_15550</name>
</gene>
<dbReference type="KEGG" id="noa:BKM31_15550"/>
<keyword evidence="1" id="KW-1133">Transmembrane helix</keyword>
<keyword evidence="3" id="KW-1185">Reference proteome</keyword>
<organism evidence="2 3">
    <name type="scientific">[Actinomadura] parvosata subsp. kistnae</name>
    <dbReference type="NCBI Taxonomy" id="1909395"/>
    <lineage>
        <taxon>Bacteria</taxon>
        <taxon>Bacillati</taxon>
        <taxon>Actinomycetota</taxon>
        <taxon>Actinomycetes</taxon>
        <taxon>Streptosporangiales</taxon>
        <taxon>Streptosporangiaceae</taxon>
        <taxon>Nonomuraea</taxon>
    </lineage>
</organism>
<feature type="transmembrane region" description="Helical" evidence="1">
    <location>
        <begin position="47"/>
        <end position="68"/>
    </location>
</feature>
<reference evidence="3" key="1">
    <citation type="journal article" date="2017" name="Med. Chem. Commun.">
        <title>Nonomuraea sp. ATCC 55076 harbours the largest actinomycete chromosome to date and the kistamicin biosynthetic gene cluster.</title>
        <authorList>
            <person name="Nazari B."/>
            <person name="Forneris C.C."/>
            <person name="Gibson M.I."/>
            <person name="Moon K."/>
            <person name="Schramma K.R."/>
            <person name="Seyedsayamdost M.R."/>
        </authorList>
    </citation>
    <scope>NUCLEOTIDE SEQUENCE [LARGE SCALE GENOMIC DNA]</scope>
    <source>
        <strain evidence="3">ATCC 55076</strain>
    </source>
</reference>
<proteinExistence type="predicted"/>
<feature type="transmembrane region" description="Helical" evidence="1">
    <location>
        <begin position="80"/>
        <end position="104"/>
    </location>
</feature>
<evidence type="ECO:0000256" key="1">
    <source>
        <dbReference type="SAM" id="Phobius"/>
    </source>
</evidence>
<feature type="transmembrane region" description="Helical" evidence="1">
    <location>
        <begin position="12"/>
        <end position="35"/>
    </location>
</feature>
<name>A0A1U9ZXL6_9ACTN</name>